<feature type="transmembrane region" description="Helical" evidence="1">
    <location>
        <begin position="36"/>
        <end position="54"/>
    </location>
</feature>
<evidence type="ECO:0000259" key="2">
    <source>
        <dbReference type="Pfam" id="PF00892"/>
    </source>
</evidence>
<dbReference type="PANTHER" id="PTHR22911:SF137">
    <property type="entry name" value="SOLUTE CARRIER FAMILY 35 MEMBER G2-RELATED"/>
    <property type="match status" value="1"/>
</dbReference>
<dbReference type="RefSeq" id="WP_125018331.1">
    <property type="nucleotide sequence ID" value="NZ_RQVQ01000010.1"/>
</dbReference>
<evidence type="ECO:0000256" key="1">
    <source>
        <dbReference type="SAM" id="Phobius"/>
    </source>
</evidence>
<evidence type="ECO:0000313" key="4">
    <source>
        <dbReference type="Proteomes" id="UP000275719"/>
    </source>
</evidence>
<feature type="transmembrane region" description="Helical" evidence="1">
    <location>
        <begin position="156"/>
        <end position="172"/>
    </location>
</feature>
<feature type="transmembrane region" description="Helical" evidence="1">
    <location>
        <begin position="109"/>
        <end position="126"/>
    </location>
</feature>
<protein>
    <submittedName>
        <fullName evidence="3">EamA family transporter</fullName>
    </submittedName>
</protein>
<dbReference type="Pfam" id="PF00892">
    <property type="entry name" value="EamA"/>
    <property type="match status" value="2"/>
</dbReference>
<dbReference type="GO" id="GO:0016020">
    <property type="term" value="C:membrane"/>
    <property type="evidence" value="ECO:0007669"/>
    <property type="project" value="InterPro"/>
</dbReference>
<reference evidence="3 4" key="1">
    <citation type="submission" date="2018-11" db="EMBL/GenBank/DDBJ databases">
        <title>Flavobacterium sp. nov., YIM 102701-2 draft genome.</title>
        <authorList>
            <person name="Li G."/>
            <person name="Jiang Y."/>
        </authorList>
    </citation>
    <scope>NUCLEOTIDE SEQUENCE [LARGE SCALE GENOMIC DNA]</scope>
    <source>
        <strain evidence="3 4">YIM 102701-2</strain>
    </source>
</reference>
<feature type="transmembrane region" description="Helical" evidence="1">
    <location>
        <begin position="7"/>
        <end position="30"/>
    </location>
</feature>
<feature type="transmembrane region" description="Helical" evidence="1">
    <location>
        <begin position="75"/>
        <end position="97"/>
    </location>
</feature>
<keyword evidence="1" id="KW-1133">Transmembrane helix</keyword>
<feature type="domain" description="EamA" evidence="2">
    <location>
        <begin position="156"/>
        <end position="286"/>
    </location>
</feature>
<gene>
    <name evidence="3" type="ORF">EG240_05590</name>
</gene>
<feature type="transmembrane region" description="Helical" evidence="1">
    <location>
        <begin position="184"/>
        <end position="207"/>
    </location>
</feature>
<dbReference type="InterPro" id="IPR037185">
    <property type="entry name" value="EmrE-like"/>
</dbReference>
<feature type="transmembrane region" description="Helical" evidence="1">
    <location>
        <begin position="133"/>
        <end position="150"/>
    </location>
</feature>
<dbReference type="EMBL" id="RQVQ01000010">
    <property type="protein sequence ID" value="RRJ91479.1"/>
    <property type="molecule type" value="Genomic_DNA"/>
</dbReference>
<sequence length="300" mass="34556">MNALKYYIAAFSAFFMWGFFSIALKAITAYSSFDILFFRIVFSTFLIVLFSAFFRKDKLISDFQLLKRLPSKDKSRTLLLTSLGGLLLGLNWFLFIYVVNQVNVQSASFAYLICPIITTFFAFLILKEKIEKHQWIAILISLIGCGIYYVTNPGNLIYAFIIAATYSIYLVSQKKNVYFDKFNVLLVQMFIIFLLALPYCFLGDFVLPTDFDFYFYIILIAVLFTIIPLYLNLYALKGISASTVGILIYINPIITFVLAIFYFKESINMLQIGSYLLILCSIVVFNYKIINLTKLEPSKK</sequence>
<dbReference type="OrthoDB" id="369870at2"/>
<proteinExistence type="predicted"/>
<dbReference type="AlphaFoldDB" id="A0A3P3WCW6"/>
<dbReference type="InterPro" id="IPR000620">
    <property type="entry name" value="EamA_dom"/>
</dbReference>
<keyword evidence="1" id="KW-0472">Membrane</keyword>
<comment type="caution">
    <text evidence="3">The sequence shown here is derived from an EMBL/GenBank/DDBJ whole genome shotgun (WGS) entry which is preliminary data.</text>
</comment>
<organism evidence="3 4">
    <name type="scientific">Paenimyroides tangerinum</name>
    <dbReference type="NCBI Taxonomy" id="2488728"/>
    <lineage>
        <taxon>Bacteria</taxon>
        <taxon>Pseudomonadati</taxon>
        <taxon>Bacteroidota</taxon>
        <taxon>Flavobacteriia</taxon>
        <taxon>Flavobacteriales</taxon>
        <taxon>Flavobacteriaceae</taxon>
        <taxon>Paenimyroides</taxon>
    </lineage>
</organism>
<dbReference type="Proteomes" id="UP000275719">
    <property type="component" value="Unassembled WGS sequence"/>
</dbReference>
<feature type="transmembrane region" description="Helical" evidence="1">
    <location>
        <begin position="243"/>
        <end position="263"/>
    </location>
</feature>
<keyword evidence="4" id="KW-1185">Reference proteome</keyword>
<keyword evidence="1" id="KW-0812">Transmembrane</keyword>
<dbReference type="Gene3D" id="1.10.3730.20">
    <property type="match status" value="1"/>
</dbReference>
<feature type="domain" description="EamA" evidence="2">
    <location>
        <begin position="5"/>
        <end position="147"/>
    </location>
</feature>
<feature type="transmembrane region" description="Helical" evidence="1">
    <location>
        <begin position="269"/>
        <end position="290"/>
    </location>
</feature>
<dbReference type="PANTHER" id="PTHR22911">
    <property type="entry name" value="ACYL-MALONYL CONDENSING ENZYME-RELATED"/>
    <property type="match status" value="1"/>
</dbReference>
<name>A0A3P3WCW6_9FLAO</name>
<evidence type="ECO:0000313" key="3">
    <source>
        <dbReference type="EMBL" id="RRJ91479.1"/>
    </source>
</evidence>
<accession>A0A3P3WCW6</accession>
<feature type="transmembrane region" description="Helical" evidence="1">
    <location>
        <begin position="213"/>
        <end position="231"/>
    </location>
</feature>
<dbReference type="SUPFAM" id="SSF103481">
    <property type="entry name" value="Multidrug resistance efflux transporter EmrE"/>
    <property type="match status" value="2"/>
</dbReference>